<evidence type="ECO:0000313" key="2">
    <source>
        <dbReference type="Proteomes" id="UP000821845"/>
    </source>
</evidence>
<protein>
    <submittedName>
        <fullName evidence="1">Uncharacterized protein</fullName>
    </submittedName>
</protein>
<sequence>MIAVFIASPIQGHCGVIKRRPHQFLQAVCVVAEAAASSTTSAVISGSRYASSFLFLTHSNELLHYAPSFCNWTTCRQPAEQDLELKVRQPDARPAPLRKRICLQPGSSVAVQALQTRRLCTVRSPATTELTQSKRRRMGVEPTACVAMAAVQLVRRQHIRHYAGSTGRRPTTFVATFGLLKCSLDAYFDDRCRPFDRFRPREAAFPCTIQVAPHCVLLFNARRDRARTSLRRAVRQHERATTFGSSFSA</sequence>
<gene>
    <name evidence="1" type="ORF">HPB50_025074</name>
</gene>
<organism evidence="1 2">
    <name type="scientific">Hyalomma asiaticum</name>
    <name type="common">Tick</name>
    <dbReference type="NCBI Taxonomy" id="266040"/>
    <lineage>
        <taxon>Eukaryota</taxon>
        <taxon>Metazoa</taxon>
        <taxon>Ecdysozoa</taxon>
        <taxon>Arthropoda</taxon>
        <taxon>Chelicerata</taxon>
        <taxon>Arachnida</taxon>
        <taxon>Acari</taxon>
        <taxon>Parasitiformes</taxon>
        <taxon>Ixodida</taxon>
        <taxon>Ixodoidea</taxon>
        <taxon>Ixodidae</taxon>
        <taxon>Hyalomminae</taxon>
        <taxon>Hyalomma</taxon>
    </lineage>
</organism>
<accession>A0ACB7TQD3</accession>
<comment type="caution">
    <text evidence="1">The sequence shown here is derived from an EMBL/GenBank/DDBJ whole genome shotgun (WGS) entry which is preliminary data.</text>
</comment>
<dbReference type="EMBL" id="CM023481">
    <property type="protein sequence ID" value="KAH6948552.1"/>
    <property type="molecule type" value="Genomic_DNA"/>
</dbReference>
<name>A0ACB7TQD3_HYAAI</name>
<evidence type="ECO:0000313" key="1">
    <source>
        <dbReference type="EMBL" id="KAH6948552.1"/>
    </source>
</evidence>
<dbReference type="Proteomes" id="UP000821845">
    <property type="component" value="Chromosome 1"/>
</dbReference>
<reference evidence="1" key="1">
    <citation type="submission" date="2020-05" db="EMBL/GenBank/DDBJ databases">
        <title>Large-scale comparative analyses of tick genomes elucidate their genetic diversity and vector capacities.</title>
        <authorList>
            <person name="Jia N."/>
            <person name="Wang J."/>
            <person name="Shi W."/>
            <person name="Du L."/>
            <person name="Sun Y."/>
            <person name="Zhan W."/>
            <person name="Jiang J."/>
            <person name="Wang Q."/>
            <person name="Zhang B."/>
            <person name="Ji P."/>
            <person name="Sakyi L.B."/>
            <person name="Cui X."/>
            <person name="Yuan T."/>
            <person name="Jiang B."/>
            <person name="Yang W."/>
            <person name="Lam T.T.-Y."/>
            <person name="Chang Q."/>
            <person name="Ding S."/>
            <person name="Wang X."/>
            <person name="Zhu J."/>
            <person name="Ruan X."/>
            <person name="Zhao L."/>
            <person name="Wei J."/>
            <person name="Que T."/>
            <person name="Du C."/>
            <person name="Cheng J."/>
            <person name="Dai P."/>
            <person name="Han X."/>
            <person name="Huang E."/>
            <person name="Gao Y."/>
            <person name="Liu J."/>
            <person name="Shao H."/>
            <person name="Ye R."/>
            <person name="Li L."/>
            <person name="Wei W."/>
            <person name="Wang X."/>
            <person name="Wang C."/>
            <person name="Yang T."/>
            <person name="Huo Q."/>
            <person name="Li W."/>
            <person name="Guo W."/>
            <person name="Chen H."/>
            <person name="Zhou L."/>
            <person name="Ni X."/>
            <person name="Tian J."/>
            <person name="Zhou Y."/>
            <person name="Sheng Y."/>
            <person name="Liu T."/>
            <person name="Pan Y."/>
            <person name="Xia L."/>
            <person name="Li J."/>
            <person name="Zhao F."/>
            <person name="Cao W."/>
        </authorList>
    </citation>
    <scope>NUCLEOTIDE SEQUENCE</scope>
    <source>
        <strain evidence="1">Hyas-2018</strain>
    </source>
</reference>
<keyword evidence="2" id="KW-1185">Reference proteome</keyword>
<proteinExistence type="predicted"/>